<reference evidence="2" key="3">
    <citation type="submission" date="2010-09" db="EMBL/GenBank/DDBJ databases">
        <title>Annotation of Gaeumannomyces graminis var. tritici R3-111a-1.</title>
        <authorList>
            <consortium name="The Broad Institute Genome Sequencing Platform"/>
            <person name="Ma L.-J."/>
            <person name="Dead R."/>
            <person name="Young S.K."/>
            <person name="Zeng Q."/>
            <person name="Gargeya S."/>
            <person name="Fitzgerald M."/>
            <person name="Haas B."/>
            <person name="Abouelleil A."/>
            <person name="Alvarado L."/>
            <person name="Arachchi H.M."/>
            <person name="Berlin A."/>
            <person name="Brown A."/>
            <person name="Chapman S.B."/>
            <person name="Chen Z."/>
            <person name="Dunbar C."/>
            <person name="Freedman E."/>
            <person name="Gearin G."/>
            <person name="Gellesch M."/>
            <person name="Goldberg J."/>
            <person name="Griggs A."/>
            <person name="Gujja S."/>
            <person name="Heiman D."/>
            <person name="Howarth C."/>
            <person name="Larson L."/>
            <person name="Lui A."/>
            <person name="MacDonald P.J.P."/>
            <person name="Mehta T."/>
            <person name="Montmayeur A."/>
            <person name="Murphy C."/>
            <person name="Neiman D."/>
            <person name="Pearson M."/>
            <person name="Priest M."/>
            <person name="Roberts A."/>
            <person name="Saif S."/>
            <person name="Shea T."/>
            <person name="Shenoy N."/>
            <person name="Sisk P."/>
            <person name="Stolte C."/>
            <person name="Sykes S."/>
            <person name="Yandava C."/>
            <person name="Wortman J."/>
            <person name="Nusbaum C."/>
            <person name="Birren B."/>
        </authorList>
    </citation>
    <scope>NUCLEOTIDE SEQUENCE</scope>
    <source>
        <strain evidence="2">R3-111a-1</strain>
    </source>
</reference>
<proteinExistence type="predicted"/>
<reference evidence="3" key="4">
    <citation type="journal article" date="2015" name="G3 (Bethesda)">
        <title>Genome sequences of three phytopathogenic species of the Magnaporthaceae family of fungi.</title>
        <authorList>
            <person name="Okagaki L.H."/>
            <person name="Nunes C.C."/>
            <person name="Sailsbery J."/>
            <person name="Clay B."/>
            <person name="Brown D."/>
            <person name="John T."/>
            <person name="Oh Y."/>
            <person name="Young N."/>
            <person name="Fitzgerald M."/>
            <person name="Haas B.J."/>
            <person name="Zeng Q."/>
            <person name="Young S."/>
            <person name="Adiconis X."/>
            <person name="Fan L."/>
            <person name="Levin J.Z."/>
            <person name="Mitchell T.K."/>
            <person name="Okubara P.A."/>
            <person name="Farman M.L."/>
            <person name="Kohn L.M."/>
            <person name="Birren B."/>
            <person name="Ma L.-J."/>
            <person name="Dean R.A."/>
        </authorList>
    </citation>
    <scope>NUCLEOTIDE SEQUENCE</scope>
    <source>
        <strain evidence="3">R3-111a-1</strain>
    </source>
</reference>
<dbReference type="RefSeq" id="XP_009222972.1">
    <property type="nucleotide sequence ID" value="XM_009224708.1"/>
</dbReference>
<evidence type="ECO:0000313" key="2">
    <source>
        <dbReference type="EMBL" id="EJT76972.1"/>
    </source>
</evidence>
<reference evidence="3" key="5">
    <citation type="submission" date="2018-04" db="UniProtKB">
        <authorList>
            <consortium name="EnsemblFungi"/>
        </authorList>
    </citation>
    <scope>IDENTIFICATION</scope>
    <source>
        <strain evidence="3">R3-111a-1</strain>
    </source>
</reference>
<dbReference type="AlphaFoldDB" id="J3P039"/>
<dbReference type="EMBL" id="GL385397">
    <property type="protein sequence ID" value="EJT76972.1"/>
    <property type="molecule type" value="Genomic_DNA"/>
</dbReference>
<reference evidence="2" key="2">
    <citation type="submission" date="2010-07" db="EMBL/GenBank/DDBJ databases">
        <authorList>
            <consortium name="The Broad Institute Genome Sequencing Platform"/>
            <consortium name="Broad Institute Genome Sequencing Center for Infectious Disease"/>
            <person name="Ma L.-J."/>
            <person name="Dead R."/>
            <person name="Young S."/>
            <person name="Zeng Q."/>
            <person name="Koehrsen M."/>
            <person name="Alvarado L."/>
            <person name="Berlin A."/>
            <person name="Chapman S.B."/>
            <person name="Chen Z."/>
            <person name="Freedman E."/>
            <person name="Gellesch M."/>
            <person name="Goldberg J."/>
            <person name="Griggs A."/>
            <person name="Gujja S."/>
            <person name="Heilman E.R."/>
            <person name="Heiman D."/>
            <person name="Hepburn T."/>
            <person name="Howarth C."/>
            <person name="Jen D."/>
            <person name="Larson L."/>
            <person name="Mehta T."/>
            <person name="Neiman D."/>
            <person name="Pearson M."/>
            <person name="Roberts A."/>
            <person name="Saif S."/>
            <person name="Shea T."/>
            <person name="Shenoy N."/>
            <person name="Sisk P."/>
            <person name="Stolte C."/>
            <person name="Sykes S."/>
            <person name="Walk T."/>
            <person name="White J."/>
            <person name="Yandava C."/>
            <person name="Haas B."/>
            <person name="Nusbaum C."/>
            <person name="Birren B."/>
        </authorList>
    </citation>
    <scope>NUCLEOTIDE SEQUENCE</scope>
    <source>
        <strain evidence="2">R3-111a-1</strain>
    </source>
</reference>
<dbReference type="HOGENOM" id="CLU_2158563_0_0_1"/>
<evidence type="ECO:0000256" key="1">
    <source>
        <dbReference type="SAM" id="MobiDB-lite"/>
    </source>
</evidence>
<sequence length="111" mass="12079">MAAAGRAHGPQARIRAVVCARGRPIRSPAIASRHQIERGWVVGWYWKPQVPACARLASAKRQKHAPTPCREASPSPPSPPRIVVSIQTLSLRSPEGDVAAWVWDLPVPHTS</sequence>
<reference evidence="4" key="1">
    <citation type="submission" date="2010-07" db="EMBL/GenBank/DDBJ databases">
        <title>The genome sequence of Gaeumannomyces graminis var. tritici strain R3-111a-1.</title>
        <authorList>
            <consortium name="The Broad Institute Genome Sequencing Platform"/>
            <person name="Ma L.-J."/>
            <person name="Dead R."/>
            <person name="Young S."/>
            <person name="Zeng Q."/>
            <person name="Koehrsen M."/>
            <person name="Alvarado L."/>
            <person name="Berlin A."/>
            <person name="Chapman S.B."/>
            <person name="Chen Z."/>
            <person name="Freedman E."/>
            <person name="Gellesch M."/>
            <person name="Goldberg J."/>
            <person name="Griggs A."/>
            <person name="Gujja S."/>
            <person name="Heilman E.R."/>
            <person name="Heiman D."/>
            <person name="Hepburn T."/>
            <person name="Howarth C."/>
            <person name="Jen D."/>
            <person name="Larson L."/>
            <person name="Mehta T."/>
            <person name="Neiman D."/>
            <person name="Pearson M."/>
            <person name="Roberts A."/>
            <person name="Saif S."/>
            <person name="Shea T."/>
            <person name="Shenoy N."/>
            <person name="Sisk P."/>
            <person name="Stolte C."/>
            <person name="Sykes S."/>
            <person name="Walk T."/>
            <person name="White J."/>
            <person name="Yandava C."/>
            <person name="Haas B."/>
            <person name="Nusbaum C."/>
            <person name="Birren B."/>
        </authorList>
    </citation>
    <scope>NUCLEOTIDE SEQUENCE [LARGE SCALE GENOMIC DNA]</scope>
    <source>
        <strain evidence="4">R3-111a-1</strain>
    </source>
</reference>
<gene>
    <name evidence="3" type="primary">20347344</name>
    <name evidence="2" type="ORF">GGTG_06886</name>
</gene>
<dbReference type="EnsemblFungi" id="EJT76972">
    <property type="protein sequence ID" value="EJT76972"/>
    <property type="gene ID" value="GGTG_06886"/>
</dbReference>
<dbReference type="VEuPathDB" id="FungiDB:GGTG_06886"/>
<dbReference type="Proteomes" id="UP000006039">
    <property type="component" value="Unassembled WGS sequence"/>
</dbReference>
<feature type="region of interest" description="Disordered" evidence="1">
    <location>
        <begin position="58"/>
        <end position="81"/>
    </location>
</feature>
<dbReference type="GeneID" id="20347344"/>
<evidence type="ECO:0000313" key="4">
    <source>
        <dbReference type="Proteomes" id="UP000006039"/>
    </source>
</evidence>
<organism evidence="2">
    <name type="scientific">Gaeumannomyces tritici (strain R3-111a-1)</name>
    <name type="common">Wheat and barley take-all root rot fungus</name>
    <name type="synonym">Gaeumannomyces graminis var. tritici</name>
    <dbReference type="NCBI Taxonomy" id="644352"/>
    <lineage>
        <taxon>Eukaryota</taxon>
        <taxon>Fungi</taxon>
        <taxon>Dikarya</taxon>
        <taxon>Ascomycota</taxon>
        <taxon>Pezizomycotina</taxon>
        <taxon>Sordariomycetes</taxon>
        <taxon>Sordariomycetidae</taxon>
        <taxon>Magnaporthales</taxon>
        <taxon>Magnaporthaceae</taxon>
        <taxon>Gaeumannomyces</taxon>
    </lineage>
</organism>
<accession>J3P039</accession>
<evidence type="ECO:0000313" key="3">
    <source>
        <dbReference type="EnsemblFungi" id="EJT76972"/>
    </source>
</evidence>
<name>J3P039_GAET3</name>
<keyword evidence="4" id="KW-1185">Reference proteome</keyword>
<protein>
    <submittedName>
        <fullName evidence="2 3">Uncharacterized protein</fullName>
    </submittedName>
</protein>